<reference evidence="1" key="1">
    <citation type="journal article" date="2014" name="Front. Microbiol.">
        <title>High frequency of phylogenetically diverse reductive dehalogenase-homologous genes in deep subseafloor sedimentary metagenomes.</title>
        <authorList>
            <person name="Kawai M."/>
            <person name="Futagami T."/>
            <person name="Toyoda A."/>
            <person name="Takaki Y."/>
            <person name="Nishi S."/>
            <person name="Hori S."/>
            <person name="Arai W."/>
            <person name="Tsubouchi T."/>
            <person name="Morono Y."/>
            <person name="Uchiyama I."/>
            <person name="Ito T."/>
            <person name="Fujiyama A."/>
            <person name="Inagaki F."/>
            <person name="Takami H."/>
        </authorList>
    </citation>
    <scope>NUCLEOTIDE SEQUENCE</scope>
    <source>
        <strain evidence="1">Expedition CK06-06</strain>
    </source>
</reference>
<feature type="non-terminal residue" evidence="1">
    <location>
        <position position="58"/>
    </location>
</feature>
<comment type="caution">
    <text evidence="1">The sequence shown here is derived from an EMBL/GenBank/DDBJ whole genome shotgun (WGS) entry which is preliminary data.</text>
</comment>
<organism evidence="1">
    <name type="scientific">marine sediment metagenome</name>
    <dbReference type="NCBI Taxonomy" id="412755"/>
    <lineage>
        <taxon>unclassified sequences</taxon>
        <taxon>metagenomes</taxon>
        <taxon>ecological metagenomes</taxon>
    </lineage>
</organism>
<accession>X1T9L4</accession>
<dbReference type="EMBL" id="BARW01005892">
    <property type="protein sequence ID" value="GAI84250.1"/>
    <property type="molecule type" value="Genomic_DNA"/>
</dbReference>
<name>X1T9L4_9ZZZZ</name>
<protein>
    <submittedName>
        <fullName evidence="1">Uncharacterized protein</fullName>
    </submittedName>
</protein>
<proteinExistence type="predicted"/>
<evidence type="ECO:0000313" key="1">
    <source>
        <dbReference type="EMBL" id="GAI84250.1"/>
    </source>
</evidence>
<gene>
    <name evidence="1" type="ORF">S12H4_12407</name>
</gene>
<dbReference type="AlphaFoldDB" id="X1T9L4"/>
<sequence length="58" mass="6148">MPSYRIHLGFEIGTGNAVGIPLHHAVLTGLTRLSGKTTAAEAIMGRLPEGFKALAFRT</sequence>